<dbReference type="AlphaFoldDB" id="A0A5Q0QAD5"/>
<evidence type="ECO:0000313" key="1">
    <source>
        <dbReference type="EMBL" id="QGA26396.1"/>
    </source>
</evidence>
<keyword evidence="2" id="KW-1185">Reference proteome</keyword>
<evidence type="ECO:0000313" key="2">
    <source>
        <dbReference type="Proteomes" id="UP000326921"/>
    </source>
</evidence>
<reference evidence="1 2" key="1">
    <citation type="submission" date="2019-10" db="EMBL/GenBank/DDBJ databases">
        <authorList>
            <person name="Dong K."/>
        </authorList>
    </citation>
    <scope>NUCLEOTIDE SEQUENCE [LARGE SCALE GENOMIC DNA]</scope>
    <source>
        <strain evidence="2">dk4302</strain>
    </source>
</reference>
<dbReference type="RefSeq" id="WP_153511223.1">
    <property type="nucleotide sequence ID" value="NZ_CP045652.1"/>
</dbReference>
<name>A0A5Q0QAD5_9SPHI</name>
<sequence>MNFKIKIPVVVLGLSIIIACNNNQTKQTVATSKDADTLTLVSEGKIVYENDTLVMSTIDSLPFFQAKAESTLPNPKDTLVYISDFAKAKEMLKGEVTFGGWNDAYKVDSTLEGEFIAFIRFQNGDTINPNYAKYTWDAGFVRYYPSERILLMEGGHTSDFSIDLNQGIAQVDLVGNPAYLLSSPSKKYRLNGYFPGQECSEYFIQQKGTTGYQLLGRLPLSVTEEGFDLCTITDIFWKNDHEFYFRNFFYGEVPDQRKKFFKVLIK</sequence>
<accession>A0A5Q0QAD5</accession>
<dbReference type="EMBL" id="CP045652">
    <property type="protein sequence ID" value="QGA26396.1"/>
    <property type="molecule type" value="Genomic_DNA"/>
</dbReference>
<organism evidence="1 2">
    <name type="scientific">Sphingobacterium zhuxiongii</name>
    <dbReference type="NCBI Taxonomy" id="2662364"/>
    <lineage>
        <taxon>Bacteria</taxon>
        <taxon>Pseudomonadati</taxon>
        <taxon>Bacteroidota</taxon>
        <taxon>Sphingobacteriia</taxon>
        <taxon>Sphingobacteriales</taxon>
        <taxon>Sphingobacteriaceae</taxon>
        <taxon>Sphingobacterium</taxon>
    </lineage>
</organism>
<evidence type="ECO:0008006" key="3">
    <source>
        <dbReference type="Google" id="ProtNLM"/>
    </source>
</evidence>
<proteinExistence type="predicted"/>
<dbReference type="KEGG" id="sphe:GFH32_08675"/>
<protein>
    <recommendedName>
        <fullName evidence="3">Lipoprotein</fullName>
    </recommendedName>
</protein>
<dbReference type="PROSITE" id="PS51257">
    <property type="entry name" value="PROKAR_LIPOPROTEIN"/>
    <property type="match status" value="1"/>
</dbReference>
<dbReference type="Proteomes" id="UP000326921">
    <property type="component" value="Chromosome"/>
</dbReference>
<gene>
    <name evidence="1" type="ORF">GFH32_08675</name>
</gene>